<dbReference type="InterPro" id="IPR013325">
    <property type="entry name" value="RNA_pol_sigma_r2"/>
</dbReference>
<proteinExistence type="inferred from homology"/>
<dbReference type="InterPro" id="IPR013249">
    <property type="entry name" value="RNA_pol_sigma70_r4_t2"/>
</dbReference>
<keyword evidence="2" id="KW-0805">Transcription regulation</keyword>
<dbReference type="Gene3D" id="1.10.1740.10">
    <property type="match status" value="1"/>
</dbReference>
<evidence type="ECO:0000259" key="5">
    <source>
        <dbReference type="Pfam" id="PF04542"/>
    </source>
</evidence>
<evidence type="ECO:0000313" key="7">
    <source>
        <dbReference type="EMBL" id="MCJ2379159.1"/>
    </source>
</evidence>
<dbReference type="CDD" id="cd06171">
    <property type="entry name" value="Sigma70_r4"/>
    <property type="match status" value="1"/>
</dbReference>
<organism evidence="7 8">
    <name type="scientific">Parabacteroides faecalis</name>
    <dbReference type="NCBI Taxonomy" id="2924040"/>
    <lineage>
        <taxon>Bacteria</taxon>
        <taxon>Pseudomonadati</taxon>
        <taxon>Bacteroidota</taxon>
        <taxon>Bacteroidia</taxon>
        <taxon>Bacteroidales</taxon>
        <taxon>Tannerellaceae</taxon>
        <taxon>Parabacteroides</taxon>
    </lineage>
</organism>
<dbReference type="Proteomes" id="UP001165444">
    <property type="component" value="Unassembled WGS sequence"/>
</dbReference>
<dbReference type="SUPFAM" id="SSF88659">
    <property type="entry name" value="Sigma3 and sigma4 domains of RNA polymerase sigma factors"/>
    <property type="match status" value="1"/>
</dbReference>
<dbReference type="RefSeq" id="WP_022454771.1">
    <property type="nucleotide sequence ID" value="NZ_JAKZMM010000001.1"/>
</dbReference>
<dbReference type="InterPro" id="IPR007627">
    <property type="entry name" value="RNA_pol_sigma70_r2"/>
</dbReference>
<evidence type="ECO:0000259" key="6">
    <source>
        <dbReference type="Pfam" id="PF08281"/>
    </source>
</evidence>
<dbReference type="EMBL" id="JAKZMM010000001">
    <property type="protein sequence ID" value="MCJ2379159.1"/>
    <property type="molecule type" value="Genomic_DNA"/>
</dbReference>
<dbReference type="Pfam" id="PF04542">
    <property type="entry name" value="Sigma70_r2"/>
    <property type="match status" value="1"/>
</dbReference>
<dbReference type="Pfam" id="PF08281">
    <property type="entry name" value="Sigma70_r4_2"/>
    <property type="match status" value="1"/>
</dbReference>
<sequence length="188" mass="22698">MEWSCEEDIIRDLQHGDRKAYSFLFKKYYPMLCAYCSRFVSLEDAEEIVQDTLFWLWKSREEICINKSLGQYLLRTVYHKALNQIEHQKVQTNAETIFYEQMQYLLHDTDYYQLEELQKVMKQAIEALPPSYREAFVMHRFQQMSYKEIADQLHVSSKTVDYRIQQALKQLRTDLKDYLPLLILLSLN</sequence>
<dbReference type="InterPro" id="IPR014284">
    <property type="entry name" value="RNA_pol_sigma-70_dom"/>
</dbReference>
<evidence type="ECO:0000256" key="2">
    <source>
        <dbReference type="ARBA" id="ARBA00023015"/>
    </source>
</evidence>
<feature type="domain" description="RNA polymerase sigma-70 region 2" evidence="5">
    <location>
        <begin position="24"/>
        <end position="88"/>
    </location>
</feature>
<dbReference type="NCBIfam" id="TIGR02985">
    <property type="entry name" value="Sig70_bacteroi1"/>
    <property type="match status" value="1"/>
</dbReference>
<gene>
    <name evidence="7" type="ORF">MUN53_00730</name>
</gene>
<dbReference type="InterPro" id="IPR013324">
    <property type="entry name" value="RNA_pol_sigma_r3/r4-like"/>
</dbReference>
<accession>A0ABT0BWJ5</accession>
<keyword evidence="8" id="KW-1185">Reference proteome</keyword>
<dbReference type="Gene3D" id="1.10.10.10">
    <property type="entry name" value="Winged helix-like DNA-binding domain superfamily/Winged helix DNA-binding domain"/>
    <property type="match status" value="1"/>
</dbReference>
<protein>
    <submittedName>
        <fullName evidence="7">RNA polymerase sigma-70 factor</fullName>
    </submittedName>
</protein>
<comment type="similarity">
    <text evidence="1">Belongs to the sigma-70 factor family. ECF subfamily.</text>
</comment>
<evidence type="ECO:0000313" key="8">
    <source>
        <dbReference type="Proteomes" id="UP001165444"/>
    </source>
</evidence>
<dbReference type="NCBIfam" id="TIGR02937">
    <property type="entry name" value="sigma70-ECF"/>
    <property type="match status" value="1"/>
</dbReference>
<evidence type="ECO:0000256" key="4">
    <source>
        <dbReference type="ARBA" id="ARBA00023163"/>
    </source>
</evidence>
<dbReference type="SUPFAM" id="SSF88946">
    <property type="entry name" value="Sigma2 domain of RNA polymerase sigma factors"/>
    <property type="match status" value="1"/>
</dbReference>
<dbReference type="InterPro" id="IPR039425">
    <property type="entry name" value="RNA_pol_sigma-70-like"/>
</dbReference>
<dbReference type="PANTHER" id="PTHR43133">
    <property type="entry name" value="RNA POLYMERASE ECF-TYPE SIGMA FACTO"/>
    <property type="match status" value="1"/>
</dbReference>
<comment type="caution">
    <text evidence="7">The sequence shown here is derived from an EMBL/GenBank/DDBJ whole genome shotgun (WGS) entry which is preliminary data.</text>
</comment>
<dbReference type="InterPro" id="IPR014327">
    <property type="entry name" value="RNA_pol_sigma70_bacteroid"/>
</dbReference>
<name>A0ABT0BWJ5_9BACT</name>
<dbReference type="PANTHER" id="PTHR43133:SF46">
    <property type="entry name" value="RNA POLYMERASE SIGMA-70 FACTOR ECF SUBFAMILY"/>
    <property type="match status" value="1"/>
</dbReference>
<evidence type="ECO:0000256" key="1">
    <source>
        <dbReference type="ARBA" id="ARBA00010641"/>
    </source>
</evidence>
<keyword evidence="4" id="KW-0804">Transcription</keyword>
<reference evidence="7 8" key="1">
    <citation type="submission" date="2022-03" db="EMBL/GenBank/DDBJ databases">
        <title>Parabacteroides sp. nov. isolated from swine feces.</title>
        <authorList>
            <person name="Bak J.E."/>
        </authorList>
    </citation>
    <scope>NUCLEOTIDE SEQUENCE [LARGE SCALE GENOMIC DNA]</scope>
    <source>
        <strain evidence="7 8">AGMB00274</strain>
    </source>
</reference>
<dbReference type="InterPro" id="IPR036388">
    <property type="entry name" value="WH-like_DNA-bd_sf"/>
</dbReference>
<evidence type="ECO:0000256" key="3">
    <source>
        <dbReference type="ARBA" id="ARBA00023082"/>
    </source>
</evidence>
<feature type="domain" description="RNA polymerase sigma factor 70 region 4 type 2" evidence="6">
    <location>
        <begin position="122"/>
        <end position="171"/>
    </location>
</feature>
<keyword evidence="3" id="KW-0731">Sigma factor</keyword>